<evidence type="ECO:0000259" key="3">
    <source>
        <dbReference type="Pfam" id="PF13960"/>
    </source>
</evidence>
<keyword evidence="5" id="KW-1185">Reference proteome</keyword>
<evidence type="ECO:0000256" key="1">
    <source>
        <dbReference type="SAM" id="MobiDB-lite"/>
    </source>
</evidence>
<gene>
    <name evidence="4" type="ORF">MTR67_052002</name>
</gene>
<dbReference type="Pfam" id="PF02992">
    <property type="entry name" value="Transposase_21"/>
    <property type="match status" value="1"/>
</dbReference>
<accession>A0AAF0V626</accession>
<reference evidence="4" key="1">
    <citation type="submission" date="2023-08" db="EMBL/GenBank/DDBJ databases">
        <title>A de novo genome assembly of Solanum verrucosum Schlechtendal, a Mexican diploid species geographically isolated from the other diploid A-genome species in potato relatives.</title>
        <authorList>
            <person name="Hosaka K."/>
        </authorList>
    </citation>
    <scope>NUCLEOTIDE SEQUENCE</scope>
    <source>
        <tissue evidence="4">Young leaves</tissue>
    </source>
</reference>
<feature type="domain" description="DUF4216" evidence="2">
    <location>
        <begin position="603"/>
        <end position="663"/>
    </location>
</feature>
<proteinExistence type="predicted"/>
<dbReference type="Proteomes" id="UP001234989">
    <property type="component" value="Chromosome 12"/>
</dbReference>
<feature type="non-terminal residue" evidence="4">
    <location>
        <position position="1"/>
    </location>
</feature>
<name>A0AAF0V626_SOLVR</name>
<dbReference type="EMBL" id="CP133623">
    <property type="protein sequence ID" value="WMV58617.1"/>
    <property type="molecule type" value="Genomic_DNA"/>
</dbReference>
<protein>
    <submittedName>
        <fullName evidence="4">Uncharacterized protein</fullName>
    </submittedName>
</protein>
<feature type="domain" description="DUF4218" evidence="3">
    <location>
        <begin position="314"/>
        <end position="425"/>
    </location>
</feature>
<organism evidence="4 5">
    <name type="scientific">Solanum verrucosum</name>
    <dbReference type="NCBI Taxonomy" id="315347"/>
    <lineage>
        <taxon>Eukaryota</taxon>
        <taxon>Viridiplantae</taxon>
        <taxon>Streptophyta</taxon>
        <taxon>Embryophyta</taxon>
        <taxon>Tracheophyta</taxon>
        <taxon>Spermatophyta</taxon>
        <taxon>Magnoliopsida</taxon>
        <taxon>eudicotyledons</taxon>
        <taxon>Gunneridae</taxon>
        <taxon>Pentapetalae</taxon>
        <taxon>asterids</taxon>
        <taxon>lamiids</taxon>
        <taxon>Solanales</taxon>
        <taxon>Solanaceae</taxon>
        <taxon>Solanoideae</taxon>
        <taxon>Solaneae</taxon>
        <taxon>Solanum</taxon>
    </lineage>
</organism>
<evidence type="ECO:0000313" key="5">
    <source>
        <dbReference type="Proteomes" id="UP001234989"/>
    </source>
</evidence>
<dbReference type="PANTHER" id="PTHR48258">
    <property type="entry name" value="DUF4218 DOMAIN-CONTAINING PROTEIN-RELATED"/>
    <property type="match status" value="1"/>
</dbReference>
<feature type="region of interest" description="Disordered" evidence="1">
    <location>
        <begin position="427"/>
        <end position="449"/>
    </location>
</feature>
<dbReference type="InterPro" id="IPR004242">
    <property type="entry name" value="Transposase_21"/>
</dbReference>
<dbReference type="InterPro" id="IPR025452">
    <property type="entry name" value="DUF4218"/>
</dbReference>
<dbReference type="AlphaFoldDB" id="A0AAF0V626"/>
<dbReference type="InterPro" id="IPR025312">
    <property type="entry name" value="DUF4216"/>
</dbReference>
<dbReference type="Pfam" id="PF13952">
    <property type="entry name" value="DUF4216"/>
    <property type="match status" value="1"/>
</dbReference>
<dbReference type="Pfam" id="PF13960">
    <property type="entry name" value="DUF4218"/>
    <property type="match status" value="1"/>
</dbReference>
<evidence type="ECO:0000259" key="2">
    <source>
        <dbReference type="Pfam" id="PF13952"/>
    </source>
</evidence>
<dbReference type="PANTHER" id="PTHR48258:SF8">
    <property type="entry name" value="DUF4216 DOMAIN-CONTAINING PROTEIN"/>
    <property type="match status" value="1"/>
</dbReference>
<evidence type="ECO:0000313" key="4">
    <source>
        <dbReference type="EMBL" id="WMV58617.1"/>
    </source>
</evidence>
<sequence>PSSPGNDIDVYLQPLIAELKELWEVGVETYDIVTNQTFMMRAALLWTISDFPALAMLSGWSTKGKWACPTCNHNTYSQYLKHSHKMCYLGHRAFLPHDHPYRRDKKSFNGKEEHKVAPTPLSSVQVLEELREFNNVFGKGQKKRKRKNDGPWKKQSIFFELPYWATNKLRHNLDVMHIEKNICDSLLGTLLDILGKSKDHINSRYDLHEMGIRKELQPVKDCDTGNIHLAKACFSMKPDEKRLFCTALKDAKLPKGFASNISSRVQIEDMKVSGYKSHDAHFILHYLIQVAVRKVLPKNVSLILLRLGNYFRAICSKVIRRSDLDKLKAEIIDIECELEKIFPPSFFDIMTHLLIHLVDEIKLGGRTHLRWMYSTERTMCDFKGLVRNRKNPEGAIVEGFSAIECLTFISRYLPDMVKTTFSRYQTEDDEDIQTGEGDASPLFPKTGHPIGSMNKRKGKTFNMEHNEWFEAHRYALFNTGDEKVETFIKEHKNLIDNRTRGNAWVKAQIHSREFSDWFRDKVKNIEVSNHLRWLAKGPNFVAKRYTGYFIDGYRFHTKTRDVPCKTQNSGVTLSATTDSFASARDQNHIDGMVIYYGIIQDIIEIDYWGCFSVVLFRCDWFHNEVDEYGLTRVYFNKKCSTNDPFVLASQVHQVFYVEDPIEKNVYYARHKVPVDLYDLEEENCPNIEETFWRETNDDIGSSERVLDVDVRWSREDLPVDIIDLPALAQHSEDVTMLTSEEEDDFDDTDWDWMEADD</sequence>